<feature type="coiled-coil region" evidence="1">
    <location>
        <begin position="419"/>
        <end position="513"/>
    </location>
</feature>
<protein>
    <submittedName>
        <fullName evidence="3">Uncharacterized protein</fullName>
    </submittedName>
</protein>
<comment type="caution">
    <text evidence="3">The sequence shown here is derived from an EMBL/GenBank/DDBJ whole genome shotgun (WGS) entry which is preliminary data.</text>
</comment>
<dbReference type="EMBL" id="MU128930">
    <property type="protein sequence ID" value="KAF9517730.1"/>
    <property type="molecule type" value="Genomic_DNA"/>
</dbReference>
<gene>
    <name evidence="3" type="ORF">BS47DRAFT_476824</name>
</gene>
<dbReference type="AlphaFoldDB" id="A0A9P6B540"/>
<organism evidence="3 4">
    <name type="scientific">Hydnum rufescens UP504</name>
    <dbReference type="NCBI Taxonomy" id="1448309"/>
    <lineage>
        <taxon>Eukaryota</taxon>
        <taxon>Fungi</taxon>
        <taxon>Dikarya</taxon>
        <taxon>Basidiomycota</taxon>
        <taxon>Agaricomycotina</taxon>
        <taxon>Agaricomycetes</taxon>
        <taxon>Cantharellales</taxon>
        <taxon>Hydnaceae</taxon>
        <taxon>Hydnum</taxon>
    </lineage>
</organism>
<sequence length="1035" mass="113985">MVLDSSPFPSFNHTQSQEQDASNSTLNVSDSVDSLSMQSRGAPGDTLAPSFRVPTNKMTNPQSSLTNSTATKGPLGGASIMHERILRMKKLQADQPHLALQSTTEIPSPWANEQIFVPHSHTATNSFSHLQNESASRPVNKVARPHASEPQDQSNFEYPLRSHGPSVGPPILSRSPSASMTRSRSGSADLNNRALPAVLAEALQSVENWNSDNQSMRSTIDRLESDLQAAITEKEHLDTQKKALENRLAISKSTAIASLKESSAKLESMRAELDSFKATSTHAVASATGMHQVTTDVSTLKATSEQALEFVKSLFDQDGNCNFKSSETKELIANLGQEISELSRDCDNKQQVINLLREKLEITTGELVEQKERGDTIEAKQAHNTEEFHRLIESLYRREDDAARLHACRQELMTALTHAGDMENQVRALNNRNIELNDIMNQRAEAARSDIANLKSQIAAGTELASEQTQKLSALEMELHDVSKSHEVLHKQLEQARDEESSLRAKVETLETCAAEVQMLRVIQVEAACIPDLRSQLHTLLSANSTLEARVQELQVEQTEMARLRGVEGSFVALTESTAELRRKMEVLTASHIAAKEECARETALKDAAEARLVSTIENFESSIDALKEKLHVSMSQNLRLELQAETLGQERVLQSANFDTLESRCTAKENEIVSLRSCIIEHERRAAADDQRLIQMEKLNIDYADVRQQLALAAAKFALSQKSVEDLTAAQMTLNMKLSSSVALDSDLQRQLAEAQTLSQAALDECRRVHEDEKAKARSELAQASAQTDLAHEEIERLRSTVATLEAALRDASDAMNSFESRYNAGGQMSKPECAVVQAIMRHCQRSVEEQLVAKGNEIRRRDNTIKALEGRVKSIESLLAKQLDNKAKADASAGITKRSLIDVNNWLSSSPDGPSVPDNVTANVHDKDSVAPAFLYSDHEPVLPEPAIPSAPASTDKHPSPKPPINRANVDTEIDNNSHLPERTQFTPTARSSMKRRRQVTSENIALVPNSTALKRAVRTGDTTLDVCVEISD</sequence>
<reference evidence="3" key="1">
    <citation type="journal article" date="2020" name="Nat. Commun.">
        <title>Large-scale genome sequencing of mycorrhizal fungi provides insights into the early evolution of symbiotic traits.</title>
        <authorList>
            <person name="Miyauchi S."/>
            <person name="Kiss E."/>
            <person name="Kuo A."/>
            <person name="Drula E."/>
            <person name="Kohler A."/>
            <person name="Sanchez-Garcia M."/>
            <person name="Morin E."/>
            <person name="Andreopoulos B."/>
            <person name="Barry K.W."/>
            <person name="Bonito G."/>
            <person name="Buee M."/>
            <person name="Carver A."/>
            <person name="Chen C."/>
            <person name="Cichocki N."/>
            <person name="Clum A."/>
            <person name="Culley D."/>
            <person name="Crous P.W."/>
            <person name="Fauchery L."/>
            <person name="Girlanda M."/>
            <person name="Hayes R.D."/>
            <person name="Keri Z."/>
            <person name="LaButti K."/>
            <person name="Lipzen A."/>
            <person name="Lombard V."/>
            <person name="Magnuson J."/>
            <person name="Maillard F."/>
            <person name="Murat C."/>
            <person name="Nolan M."/>
            <person name="Ohm R.A."/>
            <person name="Pangilinan J."/>
            <person name="Pereira M.F."/>
            <person name="Perotto S."/>
            <person name="Peter M."/>
            <person name="Pfister S."/>
            <person name="Riley R."/>
            <person name="Sitrit Y."/>
            <person name="Stielow J.B."/>
            <person name="Szollosi G."/>
            <person name="Zifcakova L."/>
            <person name="Stursova M."/>
            <person name="Spatafora J.W."/>
            <person name="Tedersoo L."/>
            <person name="Vaario L.M."/>
            <person name="Yamada A."/>
            <person name="Yan M."/>
            <person name="Wang P."/>
            <person name="Xu J."/>
            <person name="Bruns T."/>
            <person name="Baldrian P."/>
            <person name="Vilgalys R."/>
            <person name="Dunand C."/>
            <person name="Henrissat B."/>
            <person name="Grigoriev I.V."/>
            <person name="Hibbett D."/>
            <person name="Nagy L.G."/>
            <person name="Martin F.M."/>
        </authorList>
    </citation>
    <scope>NUCLEOTIDE SEQUENCE</scope>
    <source>
        <strain evidence="3">UP504</strain>
    </source>
</reference>
<keyword evidence="1" id="KW-0175">Coiled coil</keyword>
<dbReference type="OrthoDB" id="3246510at2759"/>
<evidence type="ECO:0000256" key="2">
    <source>
        <dbReference type="SAM" id="MobiDB-lite"/>
    </source>
</evidence>
<name>A0A9P6B540_9AGAM</name>
<feature type="coiled-coil region" evidence="1">
    <location>
        <begin position="206"/>
        <end position="279"/>
    </location>
</feature>
<feature type="region of interest" description="Disordered" evidence="2">
    <location>
        <begin position="1"/>
        <end position="75"/>
    </location>
</feature>
<dbReference type="Proteomes" id="UP000886523">
    <property type="component" value="Unassembled WGS sequence"/>
</dbReference>
<proteinExistence type="predicted"/>
<feature type="compositionally biased region" description="Polar residues" evidence="2">
    <location>
        <begin position="7"/>
        <end position="39"/>
    </location>
</feature>
<feature type="compositionally biased region" description="Polar residues" evidence="2">
    <location>
        <begin position="56"/>
        <end position="71"/>
    </location>
</feature>
<feature type="region of interest" description="Disordered" evidence="2">
    <location>
        <begin position="943"/>
        <end position="965"/>
    </location>
</feature>
<feature type="coiled-coil region" evidence="1">
    <location>
        <begin position="768"/>
        <end position="823"/>
    </location>
</feature>
<feature type="region of interest" description="Disordered" evidence="2">
    <location>
        <begin position="131"/>
        <end position="189"/>
    </location>
</feature>
<feature type="compositionally biased region" description="Polar residues" evidence="2">
    <location>
        <begin position="174"/>
        <end position="189"/>
    </location>
</feature>
<keyword evidence="4" id="KW-1185">Reference proteome</keyword>
<evidence type="ECO:0000256" key="1">
    <source>
        <dbReference type="SAM" id="Coils"/>
    </source>
</evidence>
<evidence type="ECO:0000313" key="4">
    <source>
        <dbReference type="Proteomes" id="UP000886523"/>
    </source>
</evidence>
<evidence type="ECO:0000313" key="3">
    <source>
        <dbReference type="EMBL" id="KAF9517730.1"/>
    </source>
</evidence>
<feature type="region of interest" description="Disordered" evidence="2">
    <location>
        <begin position="980"/>
        <end position="1001"/>
    </location>
</feature>
<feature type="compositionally biased region" description="Polar residues" evidence="2">
    <location>
        <begin position="980"/>
        <end position="994"/>
    </location>
</feature>
<feature type="coiled-coil region" evidence="1">
    <location>
        <begin position="332"/>
        <end position="373"/>
    </location>
</feature>
<accession>A0A9P6B540</accession>